<reference evidence="2" key="1">
    <citation type="submission" date="2022-03" db="EMBL/GenBank/DDBJ databases">
        <title>A functionally conserved STORR gene fusion in Papaver species that diverged 16.8 million years ago.</title>
        <authorList>
            <person name="Catania T."/>
        </authorList>
    </citation>
    <scope>NUCLEOTIDE SEQUENCE</scope>
    <source>
        <strain evidence="2">S-191538</strain>
    </source>
</reference>
<evidence type="ECO:0000259" key="1">
    <source>
        <dbReference type="SMART" id="SM01037"/>
    </source>
</evidence>
<dbReference type="SUPFAM" id="SSF55961">
    <property type="entry name" value="Bet v1-like"/>
    <property type="match status" value="1"/>
</dbReference>
<dbReference type="CDD" id="cd07816">
    <property type="entry name" value="Bet_v1-like"/>
    <property type="match status" value="1"/>
</dbReference>
<dbReference type="InterPro" id="IPR023393">
    <property type="entry name" value="START-like_dom_sf"/>
</dbReference>
<dbReference type="SMART" id="SM01037">
    <property type="entry name" value="Bet_v_1"/>
    <property type="match status" value="1"/>
</dbReference>
<dbReference type="Proteomes" id="UP001177140">
    <property type="component" value="Unassembled WGS sequence"/>
</dbReference>
<dbReference type="InterPro" id="IPR051761">
    <property type="entry name" value="MLP-like_ligand-binding"/>
</dbReference>
<feature type="domain" description="Bet v I/Major latex protein" evidence="1">
    <location>
        <begin position="1"/>
        <end position="152"/>
    </location>
</feature>
<dbReference type="Gene3D" id="3.30.530.20">
    <property type="match status" value="1"/>
</dbReference>
<organism evidence="2 3">
    <name type="scientific">Papaver nudicaule</name>
    <name type="common">Iceland poppy</name>
    <dbReference type="NCBI Taxonomy" id="74823"/>
    <lineage>
        <taxon>Eukaryota</taxon>
        <taxon>Viridiplantae</taxon>
        <taxon>Streptophyta</taxon>
        <taxon>Embryophyta</taxon>
        <taxon>Tracheophyta</taxon>
        <taxon>Spermatophyta</taxon>
        <taxon>Magnoliopsida</taxon>
        <taxon>Ranunculales</taxon>
        <taxon>Papaveraceae</taxon>
        <taxon>Papaveroideae</taxon>
        <taxon>Papaver</taxon>
    </lineage>
</organism>
<name>A0AA41SHE1_PAPNU</name>
<gene>
    <name evidence="2" type="ORF">MKW94_019749</name>
</gene>
<dbReference type="GO" id="GO:0006952">
    <property type="term" value="P:defense response"/>
    <property type="evidence" value="ECO:0007669"/>
    <property type="project" value="InterPro"/>
</dbReference>
<dbReference type="EMBL" id="JAJJMA010152391">
    <property type="protein sequence ID" value="MCL7035010.1"/>
    <property type="molecule type" value="Genomic_DNA"/>
</dbReference>
<accession>A0AA41SHE1</accession>
<dbReference type="PANTHER" id="PTHR31907">
    <property type="entry name" value="MLP-LIKE PROTEIN 423"/>
    <property type="match status" value="1"/>
</dbReference>
<dbReference type="InterPro" id="IPR000916">
    <property type="entry name" value="Bet_v_I/MLP"/>
</dbReference>
<dbReference type="AlphaFoldDB" id="A0AA41SHE1"/>
<protein>
    <recommendedName>
        <fullName evidence="1">Bet v I/Major latex protein domain-containing protein</fullName>
    </recommendedName>
</protein>
<dbReference type="Pfam" id="PF00407">
    <property type="entry name" value="Bet_v_1"/>
    <property type="match status" value="1"/>
</dbReference>
<evidence type="ECO:0000313" key="3">
    <source>
        <dbReference type="Proteomes" id="UP001177140"/>
    </source>
</evidence>
<evidence type="ECO:0000313" key="2">
    <source>
        <dbReference type="EMBL" id="MCL7035010.1"/>
    </source>
</evidence>
<proteinExistence type="predicted"/>
<sequence>MADSLGFEAEIKCSANKYYGYFRNNLPHLAKHFPEIYKSIEVIEGDGPSVGSVRLWKSELDGHFITTKERTVSVNDESKSITWNVLKGSDLMKLHNSFLIKLVSVTPTREGYCLAKWSVNFESDHGDVSFPTALINLLHKTTVELPARLSKQG</sequence>
<comment type="caution">
    <text evidence="2">The sequence shown here is derived from an EMBL/GenBank/DDBJ whole genome shotgun (WGS) entry which is preliminary data.</text>
</comment>
<keyword evidence="3" id="KW-1185">Reference proteome</keyword>